<dbReference type="InterPro" id="IPR050382">
    <property type="entry name" value="MFS_Na/Anion_cotransporter"/>
</dbReference>
<dbReference type="PANTHER" id="PTHR11662">
    <property type="entry name" value="SOLUTE CARRIER FAMILY 17"/>
    <property type="match status" value="1"/>
</dbReference>
<evidence type="ECO:0000256" key="2">
    <source>
        <dbReference type="ARBA" id="ARBA00022692"/>
    </source>
</evidence>
<accession>A0ABD2X569</accession>
<feature type="transmembrane region" description="Helical" evidence="5">
    <location>
        <begin position="150"/>
        <end position="172"/>
    </location>
</feature>
<evidence type="ECO:0000256" key="3">
    <source>
        <dbReference type="ARBA" id="ARBA00022989"/>
    </source>
</evidence>
<gene>
    <name evidence="6" type="ORF">TKK_006589</name>
</gene>
<dbReference type="PANTHER" id="PTHR11662:SF399">
    <property type="entry name" value="FI19708P1-RELATED"/>
    <property type="match status" value="1"/>
</dbReference>
<feature type="transmembrane region" description="Helical" evidence="5">
    <location>
        <begin position="121"/>
        <end position="144"/>
    </location>
</feature>
<dbReference type="Proteomes" id="UP001627154">
    <property type="component" value="Unassembled WGS sequence"/>
</dbReference>
<dbReference type="GO" id="GO:0016020">
    <property type="term" value="C:membrane"/>
    <property type="evidence" value="ECO:0007669"/>
    <property type="project" value="UniProtKB-SubCell"/>
</dbReference>
<keyword evidence="7" id="KW-1185">Reference proteome</keyword>
<protein>
    <submittedName>
        <fullName evidence="6">Uncharacterized protein</fullName>
    </submittedName>
</protein>
<comment type="subcellular location">
    <subcellularLocation>
        <location evidence="1">Membrane</location>
        <topology evidence="1">Multi-pass membrane protein</topology>
    </subcellularLocation>
</comment>
<organism evidence="6 7">
    <name type="scientific">Trichogramma kaykai</name>
    <dbReference type="NCBI Taxonomy" id="54128"/>
    <lineage>
        <taxon>Eukaryota</taxon>
        <taxon>Metazoa</taxon>
        <taxon>Ecdysozoa</taxon>
        <taxon>Arthropoda</taxon>
        <taxon>Hexapoda</taxon>
        <taxon>Insecta</taxon>
        <taxon>Pterygota</taxon>
        <taxon>Neoptera</taxon>
        <taxon>Endopterygota</taxon>
        <taxon>Hymenoptera</taxon>
        <taxon>Apocrita</taxon>
        <taxon>Proctotrupomorpha</taxon>
        <taxon>Chalcidoidea</taxon>
        <taxon>Trichogrammatidae</taxon>
        <taxon>Trichogramma</taxon>
    </lineage>
</organism>
<keyword evidence="3 5" id="KW-1133">Transmembrane helix</keyword>
<reference evidence="6 7" key="1">
    <citation type="journal article" date="2024" name="bioRxiv">
        <title>A reference genome for Trichogramma kaykai: A tiny desert-dwelling parasitoid wasp with competing sex-ratio distorters.</title>
        <authorList>
            <person name="Culotta J."/>
            <person name="Lindsey A.R."/>
        </authorList>
    </citation>
    <scope>NUCLEOTIDE SEQUENCE [LARGE SCALE GENOMIC DNA]</scope>
    <source>
        <strain evidence="6 7">KSX58</strain>
    </source>
</reference>
<evidence type="ECO:0000256" key="5">
    <source>
        <dbReference type="SAM" id="Phobius"/>
    </source>
</evidence>
<sequence>MSKHLYRCLYGYPFELPDALRFIKSTSARFSLLILGGIGSSYLSDALVAQKYLTRLRARKIFNCLAICVPITACALISIKYELLDRIGWTFIRLILTGLISFQSSGFMFNHMDLSPYYAGILIAITEAANQIFKSLVLLIFIYYKFKRISTTFITFIFFIHPVCTSIFFIIFGKANIQDKWSPVPLSYQNRKKLNMNL</sequence>
<keyword evidence="2 5" id="KW-0812">Transmembrane</keyword>
<feature type="transmembrane region" description="Helical" evidence="5">
    <location>
        <begin position="61"/>
        <end position="81"/>
    </location>
</feature>
<evidence type="ECO:0000256" key="4">
    <source>
        <dbReference type="ARBA" id="ARBA00023136"/>
    </source>
</evidence>
<dbReference type="AlphaFoldDB" id="A0ABD2X569"/>
<evidence type="ECO:0000256" key="1">
    <source>
        <dbReference type="ARBA" id="ARBA00004141"/>
    </source>
</evidence>
<evidence type="ECO:0000313" key="6">
    <source>
        <dbReference type="EMBL" id="KAL3399959.1"/>
    </source>
</evidence>
<feature type="transmembrane region" description="Helical" evidence="5">
    <location>
        <begin position="87"/>
        <end position="109"/>
    </location>
</feature>
<name>A0ABD2X569_9HYME</name>
<comment type="caution">
    <text evidence="6">The sequence shown here is derived from an EMBL/GenBank/DDBJ whole genome shotgun (WGS) entry which is preliminary data.</text>
</comment>
<keyword evidence="4 5" id="KW-0472">Membrane</keyword>
<evidence type="ECO:0000313" key="7">
    <source>
        <dbReference type="Proteomes" id="UP001627154"/>
    </source>
</evidence>
<proteinExistence type="predicted"/>
<dbReference type="EMBL" id="JBJJXI010000054">
    <property type="protein sequence ID" value="KAL3399959.1"/>
    <property type="molecule type" value="Genomic_DNA"/>
</dbReference>